<proteinExistence type="predicted"/>
<protein>
    <submittedName>
        <fullName evidence="3">Ig-like domain-containing protein</fullName>
    </submittedName>
</protein>
<dbReference type="Proteomes" id="UP001596028">
    <property type="component" value="Unassembled WGS sequence"/>
</dbReference>
<evidence type="ECO:0000256" key="1">
    <source>
        <dbReference type="ARBA" id="ARBA00022729"/>
    </source>
</evidence>
<reference evidence="4" key="1">
    <citation type="journal article" date="2019" name="Int. J. Syst. Evol. Microbiol.">
        <title>The Global Catalogue of Microorganisms (GCM) 10K type strain sequencing project: providing services to taxonomists for standard genome sequencing and annotation.</title>
        <authorList>
            <consortium name="The Broad Institute Genomics Platform"/>
            <consortium name="The Broad Institute Genome Sequencing Center for Infectious Disease"/>
            <person name="Wu L."/>
            <person name="Ma J."/>
        </authorList>
    </citation>
    <scope>NUCLEOTIDE SEQUENCE [LARGE SCALE GENOMIC DNA]</scope>
    <source>
        <strain evidence="4">CCUG 49571</strain>
    </source>
</reference>
<gene>
    <name evidence="3" type="ORF">ACFO3S_04660</name>
</gene>
<dbReference type="Pfam" id="PF13205">
    <property type="entry name" value="Big_5"/>
    <property type="match status" value="1"/>
</dbReference>
<dbReference type="InterPro" id="IPR032812">
    <property type="entry name" value="SbsA_Ig"/>
</dbReference>
<name>A0ABV9F910_9BACL</name>
<accession>A0ABV9F910</accession>
<evidence type="ECO:0000313" key="3">
    <source>
        <dbReference type="EMBL" id="MFC4597518.1"/>
    </source>
</evidence>
<evidence type="ECO:0000259" key="2">
    <source>
        <dbReference type="Pfam" id="PF13205"/>
    </source>
</evidence>
<keyword evidence="1" id="KW-0732">Signal</keyword>
<organism evidence="3 4">
    <name type="scientific">Cohnella hongkongensis</name>
    <dbReference type="NCBI Taxonomy" id="178337"/>
    <lineage>
        <taxon>Bacteria</taxon>
        <taxon>Bacillati</taxon>
        <taxon>Bacillota</taxon>
        <taxon>Bacilli</taxon>
        <taxon>Bacillales</taxon>
        <taxon>Paenibacillaceae</taxon>
        <taxon>Cohnella</taxon>
    </lineage>
</organism>
<evidence type="ECO:0000313" key="4">
    <source>
        <dbReference type="Proteomes" id="UP001596028"/>
    </source>
</evidence>
<comment type="caution">
    <text evidence="3">The sequence shown here is derived from an EMBL/GenBank/DDBJ whole genome shotgun (WGS) entry which is preliminary data.</text>
</comment>
<keyword evidence="4" id="KW-1185">Reference proteome</keyword>
<sequence length="115" mass="13350">MGSAGEWIKETHPQPDSMEVPEDTLISITFYPEINRNTLNTRNILILDGNNGGRLISNRFLYRYEQEARTLLIYLKEEAERLGAGNTIEIILTGRIANIRNQRMEIPYHLRFTTK</sequence>
<feature type="domain" description="SbsA Ig-like" evidence="2">
    <location>
        <begin position="8"/>
        <end position="114"/>
    </location>
</feature>
<dbReference type="EMBL" id="JBHSEP010000002">
    <property type="protein sequence ID" value="MFC4597518.1"/>
    <property type="molecule type" value="Genomic_DNA"/>
</dbReference>
<dbReference type="RefSeq" id="WP_378092795.1">
    <property type="nucleotide sequence ID" value="NZ_JBHSEP010000002.1"/>
</dbReference>